<reference evidence="2" key="1">
    <citation type="submission" date="2014-11" db="EMBL/GenBank/DDBJ databases">
        <authorList>
            <person name="Amaro Gonzalez C."/>
        </authorList>
    </citation>
    <scope>NUCLEOTIDE SEQUENCE</scope>
</reference>
<dbReference type="AlphaFoldDB" id="A0A0E9QXI8"/>
<evidence type="ECO:0008006" key="3">
    <source>
        <dbReference type="Google" id="ProtNLM"/>
    </source>
</evidence>
<reference evidence="2" key="2">
    <citation type="journal article" date="2015" name="Fish Shellfish Immunol.">
        <title>Early steps in the European eel (Anguilla anguilla)-Vibrio vulnificus interaction in the gills: Role of the RtxA13 toxin.</title>
        <authorList>
            <person name="Callol A."/>
            <person name="Pajuelo D."/>
            <person name="Ebbesson L."/>
            <person name="Teles M."/>
            <person name="MacKenzie S."/>
            <person name="Amaro C."/>
        </authorList>
    </citation>
    <scope>NUCLEOTIDE SEQUENCE</scope>
</reference>
<name>A0A0E9QXI8_ANGAN</name>
<evidence type="ECO:0000313" key="2">
    <source>
        <dbReference type="EMBL" id="JAH20940.1"/>
    </source>
</evidence>
<evidence type="ECO:0000256" key="1">
    <source>
        <dbReference type="SAM" id="SignalP"/>
    </source>
</evidence>
<proteinExistence type="predicted"/>
<accession>A0A0E9QXI8</accession>
<organism evidence="2">
    <name type="scientific">Anguilla anguilla</name>
    <name type="common">European freshwater eel</name>
    <name type="synonym">Muraena anguilla</name>
    <dbReference type="NCBI Taxonomy" id="7936"/>
    <lineage>
        <taxon>Eukaryota</taxon>
        <taxon>Metazoa</taxon>
        <taxon>Chordata</taxon>
        <taxon>Craniata</taxon>
        <taxon>Vertebrata</taxon>
        <taxon>Euteleostomi</taxon>
        <taxon>Actinopterygii</taxon>
        <taxon>Neopterygii</taxon>
        <taxon>Teleostei</taxon>
        <taxon>Anguilliformes</taxon>
        <taxon>Anguillidae</taxon>
        <taxon>Anguilla</taxon>
    </lineage>
</organism>
<keyword evidence="1" id="KW-0732">Signal</keyword>
<feature type="signal peptide" evidence="1">
    <location>
        <begin position="1"/>
        <end position="23"/>
    </location>
</feature>
<sequence>MSVFSHLLGMLTTGMQMVTVVWGQVFEVRCTFKIVKRCELKTSLQVPAYDVITGVS</sequence>
<feature type="chain" id="PRO_5002431377" description="ZP domain-containing protein" evidence="1">
    <location>
        <begin position="24"/>
        <end position="56"/>
    </location>
</feature>
<dbReference type="EMBL" id="GBXM01087637">
    <property type="protein sequence ID" value="JAH20940.1"/>
    <property type="molecule type" value="Transcribed_RNA"/>
</dbReference>
<protein>
    <recommendedName>
        <fullName evidence="3">ZP domain-containing protein</fullName>
    </recommendedName>
</protein>